<protein>
    <submittedName>
        <fullName evidence="1">Uncharacterized protein</fullName>
    </submittedName>
</protein>
<reference evidence="1 2" key="1">
    <citation type="journal article" date="2019" name="Genome Biol. Evol.">
        <title>Insights into the evolution of the New World diploid cottons (Gossypium, subgenus Houzingenia) based on genome sequencing.</title>
        <authorList>
            <person name="Grover C.E."/>
            <person name="Arick M.A. 2nd"/>
            <person name="Thrash A."/>
            <person name="Conover J.L."/>
            <person name="Sanders W.S."/>
            <person name="Peterson D.G."/>
            <person name="Frelichowski J.E."/>
            <person name="Scheffler J.A."/>
            <person name="Scheffler B.E."/>
            <person name="Wendel J.F."/>
        </authorList>
    </citation>
    <scope>NUCLEOTIDE SEQUENCE [LARGE SCALE GENOMIC DNA]</scope>
    <source>
        <strain evidence="1">57</strain>
        <tissue evidence="1">Leaf</tissue>
    </source>
</reference>
<proteinExistence type="predicted"/>
<dbReference type="EMBL" id="JABFAB010000011">
    <property type="protein sequence ID" value="MBA0664864.1"/>
    <property type="molecule type" value="Genomic_DNA"/>
</dbReference>
<accession>A0A7J8VQZ5</accession>
<keyword evidence="2" id="KW-1185">Reference proteome</keyword>
<dbReference type="AlphaFoldDB" id="A0A7J8VQZ5"/>
<sequence>MLNSALIRRIHRILSQES</sequence>
<evidence type="ECO:0000313" key="2">
    <source>
        <dbReference type="Proteomes" id="UP000593573"/>
    </source>
</evidence>
<gene>
    <name evidence="1" type="ORF">Goklo_004811</name>
</gene>
<evidence type="ECO:0000313" key="1">
    <source>
        <dbReference type="EMBL" id="MBA0664864.1"/>
    </source>
</evidence>
<organism evidence="1 2">
    <name type="scientific">Gossypium klotzschianum</name>
    <dbReference type="NCBI Taxonomy" id="34286"/>
    <lineage>
        <taxon>Eukaryota</taxon>
        <taxon>Viridiplantae</taxon>
        <taxon>Streptophyta</taxon>
        <taxon>Embryophyta</taxon>
        <taxon>Tracheophyta</taxon>
        <taxon>Spermatophyta</taxon>
        <taxon>Magnoliopsida</taxon>
        <taxon>eudicotyledons</taxon>
        <taxon>Gunneridae</taxon>
        <taxon>Pentapetalae</taxon>
        <taxon>rosids</taxon>
        <taxon>malvids</taxon>
        <taxon>Malvales</taxon>
        <taxon>Malvaceae</taxon>
        <taxon>Malvoideae</taxon>
        <taxon>Gossypium</taxon>
    </lineage>
</organism>
<name>A0A7J8VQZ5_9ROSI</name>
<dbReference type="Proteomes" id="UP000593573">
    <property type="component" value="Unassembled WGS sequence"/>
</dbReference>
<comment type="caution">
    <text evidence="1">The sequence shown here is derived from an EMBL/GenBank/DDBJ whole genome shotgun (WGS) entry which is preliminary data.</text>
</comment>